<dbReference type="EMBL" id="JAEPRD010000238">
    <property type="protein sequence ID" value="KAG2193339.1"/>
    <property type="molecule type" value="Genomic_DNA"/>
</dbReference>
<name>A0A8H7QJD6_9FUNG</name>
<evidence type="ECO:0000313" key="1">
    <source>
        <dbReference type="EMBL" id="KAG2193339.1"/>
    </source>
</evidence>
<dbReference type="Proteomes" id="UP000603453">
    <property type="component" value="Unassembled WGS sequence"/>
</dbReference>
<keyword evidence="2" id="KW-1185">Reference proteome</keyword>
<reference evidence="1" key="1">
    <citation type="submission" date="2020-12" db="EMBL/GenBank/DDBJ databases">
        <title>Metabolic potential, ecology and presence of endohyphal bacteria is reflected in genomic diversity of Mucoromycotina.</title>
        <authorList>
            <person name="Muszewska A."/>
            <person name="Okrasinska A."/>
            <person name="Steczkiewicz K."/>
            <person name="Drgas O."/>
            <person name="Orlowska M."/>
            <person name="Perlinska-Lenart U."/>
            <person name="Aleksandrzak-Piekarczyk T."/>
            <person name="Szatraj K."/>
            <person name="Zielenkiewicz U."/>
            <person name="Pilsyk S."/>
            <person name="Malc E."/>
            <person name="Mieczkowski P."/>
            <person name="Kruszewska J.S."/>
            <person name="Biernat P."/>
            <person name="Pawlowska J."/>
        </authorList>
    </citation>
    <scope>NUCLEOTIDE SEQUENCE</scope>
    <source>
        <strain evidence="1">WA0000017839</strain>
    </source>
</reference>
<comment type="caution">
    <text evidence="1">The sequence shown here is derived from an EMBL/GenBank/DDBJ whole genome shotgun (WGS) entry which is preliminary data.</text>
</comment>
<evidence type="ECO:0000313" key="2">
    <source>
        <dbReference type="Proteomes" id="UP000603453"/>
    </source>
</evidence>
<protein>
    <submittedName>
        <fullName evidence="1">Uncharacterized protein</fullName>
    </submittedName>
</protein>
<organism evidence="1 2">
    <name type="scientific">Mucor saturninus</name>
    <dbReference type="NCBI Taxonomy" id="64648"/>
    <lineage>
        <taxon>Eukaryota</taxon>
        <taxon>Fungi</taxon>
        <taxon>Fungi incertae sedis</taxon>
        <taxon>Mucoromycota</taxon>
        <taxon>Mucoromycotina</taxon>
        <taxon>Mucoromycetes</taxon>
        <taxon>Mucorales</taxon>
        <taxon>Mucorineae</taxon>
        <taxon>Mucoraceae</taxon>
        <taxon>Mucor</taxon>
    </lineage>
</organism>
<accession>A0A8H7QJD6</accession>
<sequence>MESALYLESTPIYVEYDIQIANQNEWNENNINTNVPVQTNEDDDDIVDDERIESENNETNPAENEMEDEPLNAGTTESILTSDNDFTIRLAPGEWNEDFRFAETNFGKIKINSAAFVSGAAGTGKSFVLRMLQRYFRLKGYKLYPKLLLLVDEYSMISSKMLDSTNEALIKSTQRSLIMGGVKTNFCADIPQLLPIQKPQSAKKEIRFIELLDKVRLYNFDRSVIEFINEKIILKSNLPVYYLRLYTTRNRKRKFTGSNDTQDKYPVPATPDPNFRLYLPLRQQSTNPKVLL</sequence>
<dbReference type="SUPFAM" id="SSF52540">
    <property type="entry name" value="P-loop containing nucleoside triphosphate hydrolases"/>
    <property type="match status" value="1"/>
</dbReference>
<dbReference type="AlphaFoldDB" id="A0A8H7QJD6"/>
<proteinExistence type="predicted"/>
<dbReference type="InterPro" id="IPR027417">
    <property type="entry name" value="P-loop_NTPase"/>
</dbReference>
<gene>
    <name evidence="1" type="ORF">INT47_003721</name>
</gene>
<dbReference type="OrthoDB" id="6141723at2759"/>